<dbReference type="EMBL" id="NMUH01001000">
    <property type="protein sequence ID" value="MQL87712.1"/>
    <property type="molecule type" value="Genomic_DNA"/>
</dbReference>
<dbReference type="Proteomes" id="UP000652761">
    <property type="component" value="Unassembled WGS sequence"/>
</dbReference>
<gene>
    <name evidence="3" type="ORF">Taro_020264</name>
</gene>
<evidence type="ECO:0000313" key="3">
    <source>
        <dbReference type="EMBL" id="MQL87712.1"/>
    </source>
</evidence>
<reference evidence="3" key="1">
    <citation type="submission" date="2017-07" db="EMBL/GenBank/DDBJ databases">
        <title>Taro Niue Genome Assembly and Annotation.</title>
        <authorList>
            <person name="Atibalentja N."/>
            <person name="Keating K."/>
            <person name="Fields C.J."/>
        </authorList>
    </citation>
    <scope>NUCLEOTIDE SEQUENCE</scope>
    <source>
        <strain evidence="3">Niue_2</strain>
        <tissue evidence="3">Leaf</tissue>
    </source>
</reference>
<dbReference type="Pfam" id="PF13768">
    <property type="entry name" value="VWA_3"/>
    <property type="match status" value="2"/>
</dbReference>
<dbReference type="AlphaFoldDB" id="A0A843UN77"/>
<sequence length="519" mass="57752">MPRNNPVEAVLRGARYEKENKTPPGPPVAQAAHHRWDSPVGPTGLSGGVHHRKAPNRWAPPAALGQWCTPPACSVTPPVVYTTGGPNVASPDGLLHGLVLMHTNFSKWLHQVFGKEVVFVIDISESMRGRPLDTVISALSEALSELTSSDSFNIIAFNEETYTFSSSLALATQEMVENATEWIKQNCIAAGGTNILKSLDEAVHMLSNDVNSIPHICLITDGAVENERSICSTMTTYIKSRYPIAPRISTFGIGCLLYGEISFCSGALSSRESRSVWERRIPWDLSQAFDTLLPGGVWAPIFRRRDLSQEEIFRTFLSFLLPFHPIDRQDRRVWKWEKGGSLLVRSAYHIISDGGVCHSLHNHVWRPKSPLKDDETLDHLFVGCSYSQEVWREVARRTHTGIGSYCNHYFLRTLATIGRGLYDAAFEADSIDARLQRFFKRISSPILANVTVDTFDNLDSLEVYPSHIPDLLVGCPLILVGRYNGKFSDSLKLKGTLADTTTFSIDLKVQKTKDIPFGK</sequence>
<dbReference type="PANTHER" id="PTHR46503:SF1">
    <property type="entry name" value="INTER-ALPHA-TRYPSIN INHIBITOR HEAVY CHAIN-LIKE PROTEIN"/>
    <property type="match status" value="1"/>
</dbReference>
<dbReference type="Gene3D" id="3.40.50.410">
    <property type="entry name" value="von Willebrand factor, type A domain"/>
    <property type="match status" value="1"/>
</dbReference>
<dbReference type="OrthoDB" id="1729737at2759"/>
<name>A0A843UN77_COLES</name>
<keyword evidence="4" id="KW-1185">Reference proteome</keyword>
<protein>
    <recommendedName>
        <fullName evidence="2">VWFA domain-containing protein</fullName>
    </recommendedName>
</protein>
<dbReference type="SUPFAM" id="SSF53300">
    <property type="entry name" value="vWA-like"/>
    <property type="match status" value="1"/>
</dbReference>
<organism evidence="3 4">
    <name type="scientific">Colocasia esculenta</name>
    <name type="common">Wild taro</name>
    <name type="synonym">Arum esculentum</name>
    <dbReference type="NCBI Taxonomy" id="4460"/>
    <lineage>
        <taxon>Eukaryota</taxon>
        <taxon>Viridiplantae</taxon>
        <taxon>Streptophyta</taxon>
        <taxon>Embryophyta</taxon>
        <taxon>Tracheophyta</taxon>
        <taxon>Spermatophyta</taxon>
        <taxon>Magnoliopsida</taxon>
        <taxon>Liliopsida</taxon>
        <taxon>Araceae</taxon>
        <taxon>Aroideae</taxon>
        <taxon>Colocasieae</taxon>
        <taxon>Colocasia</taxon>
    </lineage>
</organism>
<feature type="domain" description="VWFA" evidence="2">
    <location>
        <begin position="116"/>
        <end position="254"/>
    </location>
</feature>
<dbReference type="InterPro" id="IPR036465">
    <property type="entry name" value="vWFA_dom_sf"/>
</dbReference>
<feature type="region of interest" description="Disordered" evidence="1">
    <location>
        <begin position="1"/>
        <end position="33"/>
    </location>
</feature>
<evidence type="ECO:0000256" key="1">
    <source>
        <dbReference type="SAM" id="MobiDB-lite"/>
    </source>
</evidence>
<evidence type="ECO:0000313" key="4">
    <source>
        <dbReference type="Proteomes" id="UP000652761"/>
    </source>
</evidence>
<feature type="non-terminal residue" evidence="3">
    <location>
        <position position="519"/>
    </location>
</feature>
<comment type="caution">
    <text evidence="3">The sequence shown here is derived from an EMBL/GenBank/DDBJ whole genome shotgun (WGS) entry which is preliminary data.</text>
</comment>
<proteinExistence type="predicted"/>
<dbReference type="PANTHER" id="PTHR46503">
    <property type="entry name" value="INTER-ALPHA-TRYPSIN INHIBITOR HEAVY CHAIN-LIKE PROTEIN"/>
    <property type="match status" value="1"/>
</dbReference>
<evidence type="ECO:0000259" key="2">
    <source>
        <dbReference type="PROSITE" id="PS50234"/>
    </source>
</evidence>
<dbReference type="SMART" id="SM00327">
    <property type="entry name" value="VWA"/>
    <property type="match status" value="1"/>
</dbReference>
<dbReference type="PROSITE" id="PS50234">
    <property type="entry name" value="VWFA"/>
    <property type="match status" value="1"/>
</dbReference>
<accession>A0A843UN77</accession>
<dbReference type="InterPro" id="IPR002035">
    <property type="entry name" value="VWF_A"/>
</dbReference>